<proteinExistence type="predicted"/>
<feature type="non-terminal residue" evidence="1">
    <location>
        <position position="166"/>
    </location>
</feature>
<name>A0ACA9RQY3_9GLOM</name>
<keyword evidence="2" id="KW-1185">Reference proteome</keyword>
<protein>
    <submittedName>
        <fullName evidence="1">18961_t:CDS:1</fullName>
    </submittedName>
</protein>
<reference evidence="1" key="1">
    <citation type="submission" date="2021-06" db="EMBL/GenBank/DDBJ databases">
        <authorList>
            <person name="Kallberg Y."/>
            <person name="Tangrot J."/>
            <person name="Rosling A."/>
        </authorList>
    </citation>
    <scope>NUCLEOTIDE SEQUENCE</scope>
    <source>
        <strain evidence="1">MA461A</strain>
    </source>
</reference>
<sequence length="166" mass="19140">MPIANIYILKGLKMLHSWYAYPILYKMTIKEFFDKLIIGEISSEYDISISFSETIDRIELSQTLGAGATTIQASSHCEIIESTKAFGLNIHYRLKTSDIIIFHLVLCQNALEILIQTQKKNFLLSPLQYKRLNNKQVLYNDIIEWICQNGEEWSSIENANAQGKKF</sequence>
<evidence type="ECO:0000313" key="1">
    <source>
        <dbReference type="EMBL" id="CAG8806570.1"/>
    </source>
</evidence>
<organism evidence="1 2">
    <name type="scientific">Racocetra persica</name>
    <dbReference type="NCBI Taxonomy" id="160502"/>
    <lineage>
        <taxon>Eukaryota</taxon>
        <taxon>Fungi</taxon>
        <taxon>Fungi incertae sedis</taxon>
        <taxon>Mucoromycota</taxon>
        <taxon>Glomeromycotina</taxon>
        <taxon>Glomeromycetes</taxon>
        <taxon>Diversisporales</taxon>
        <taxon>Gigasporaceae</taxon>
        <taxon>Racocetra</taxon>
    </lineage>
</organism>
<dbReference type="Proteomes" id="UP000789920">
    <property type="component" value="Unassembled WGS sequence"/>
</dbReference>
<accession>A0ACA9RQY3</accession>
<gene>
    <name evidence="1" type="ORF">RPERSI_LOCUS22187</name>
</gene>
<comment type="caution">
    <text evidence="1">The sequence shown here is derived from an EMBL/GenBank/DDBJ whole genome shotgun (WGS) entry which is preliminary data.</text>
</comment>
<evidence type="ECO:0000313" key="2">
    <source>
        <dbReference type="Proteomes" id="UP000789920"/>
    </source>
</evidence>
<dbReference type="EMBL" id="CAJVQC010066608">
    <property type="protein sequence ID" value="CAG8806570.1"/>
    <property type="molecule type" value="Genomic_DNA"/>
</dbReference>